<proteinExistence type="inferred from homology"/>
<evidence type="ECO:0000256" key="5">
    <source>
        <dbReference type="ARBA" id="ARBA00023002"/>
    </source>
</evidence>
<accession>A0A9Y2IPD2</accession>
<keyword evidence="4 9" id="KW-0479">Metal-binding</keyword>
<keyword evidence="7 9" id="KW-0503">Monooxygenase</keyword>
<dbReference type="KEGG" id="acab:QRX50_15515"/>
<evidence type="ECO:0000313" key="10">
    <source>
        <dbReference type="EMBL" id="WIX82063.1"/>
    </source>
</evidence>
<keyword evidence="6 9" id="KW-0408">Iron</keyword>
<dbReference type="PROSITE" id="PS00086">
    <property type="entry name" value="CYTOCHROME_P450"/>
    <property type="match status" value="1"/>
</dbReference>
<dbReference type="GO" id="GO:0005506">
    <property type="term" value="F:iron ion binding"/>
    <property type="evidence" value="ECO:0007669"/>
    <property type="project" value="InterPro"/>
</dbReference>
<dbReference type="GO" id="GO:0020037">
    <property type="term" value="F:heme binding"/>
    <property type="evidence" value="ECO:0007669"/>
    <property type="project" value="InterPro"/>
</dbReference>
<dbReference type="InterPro" id="IPR036396">
    <property type="entry name" value="Cyt_P450_sf"/>
</dbReference>
<protein>
    <submittedName>
        <fullName evidence="10">Cytochrome P450</fullName>
    </submittedName>
</protein>
<dbReference type="AlphaFoldDB" id="A0A9Y2IPD2"/>
<dbReference type="InterPro" id="IPR002397">
    <property type="entry name" value="Cyt_P450_B"/>
</dbReference>
<dbReference type="InterPro" id="IPR001128">
    <property type="entry name" value="Cyt_P450"/>
</dbReference>
<dbReference type="RefSeq" id="WP_285972640.1">
    <property type="nucleotide sequence ID" value="NZ_CP127294.1"/>
</dbReference>
<dbReference type="GO" id="GO:0016705">
    <property type="term" value="F:oxidoreductase activity, acting on paired donors, with incorporation or reduction of molecular oxygen"/>
    <property type="evidence" value="ECO:0007669"/>
    <property type="project" value="InterPro"/>
</dbReference>
<comment type="function">
    <text evidence="8">Involved in the coupling of aromatic side chains of the heptapeptide of vancomycin.</text>
</comment>
<dbReference type="PRINTS" id="PR00359">
    <property type="entry name" value="BP450"/>
</dbReference>
<dbReference type="CDD" id="cd20625">
    <property type="entry name" value="CYP164-like"/>
    <property type="match status" value="1"/>
</dbReference>
<gene>
    <name evidence="10" type="ORF">QRX50_15515</name>
</gene>
<keyword evidence="3 9" id="KW-0349">Heme</keyword>
<dbReference type="PANTHER" id="PTHR46696">
    <property type="entry name" value="P450, PUTATIVE (EUROFUNG)-RELATED"/>
    <property type="match status" value="1"/>
</dbReference>
<dbReference type="PANTHER" id="PTHR46696:SF1">
    <property type="entry name" value="CYTOCHROME P450 YJIB-RELATED"/>
    <property type="match status" value="1"/>
</dbReference>
<dbReference type="Gene3D" id="1.10.630.10">
    <property type="entry name" value="Cytochrome P450"/>
    <property type="match status" value="1"/>
</dbReference>
<evidence type="ECO:0000256" key="4">
    <source>
        <dbReference type="ARBA" id="ARBA00022723"/>
    </source>
</evidence>
<sequence>MADLEDFTRMFAPEYKADPYPLYRKWREAEPVAEIAPGFLVVSALAEATEVVRDPAFGHPQPEVLDPATRHPDDLVDAEGRPVVSFLGLNPPDHTRLRRLVSKAFTPRMVERLRPRVEDITARLISDLIDAGSADLMTALAAPLPVEVISEMLGVPMADRSRFAEWSHALARALDPSFLVADSVLEEAGEAGREFNAYFRELAAERRRDPGEDLLSDLVAVTDQGDKLTEAELLVTLTLLLVAGHETTTNLIGNGVLALLGTDAGLRSLGDDGALAPNAVEEVLRHDSPVQLTSRVALQPTRVGTTDVAPGAQAIVLIGAANRDPATHPDPDTFDPSREPSRHLAFGQGIHFCLGSPLARLEGQTALRELAIRTPTLHLAGAPAWNPTITMRGLSRLPVALG</sequence>
<reference evidence="10 11" key="1">
    <citation type="submission" date="2023-06" db="EMBL/GenBank/DDBJ databases">
        <authorList>
            <person name="Oyuntsetseg B."/>
            <person name="Kim S.B."/>
        </authorList>
    </citation>
    <scope>NUCLEOTIDE SEQUENCE [LARGE SCALE GENOMIC DNA]</scope>
    <source>
        <strain evidence="10 11">2-15</strain>
    </source>
</reference>
<name>A0A9Y2IPD2_9PSEU</name>
<evidence type="ECO:0000256" key="9">
    <source>
        <dbReference type="RuleBase" id="RU000461"/>
    </source>
</evidence>
<evidence type="ECO:0000256" key="2">
    <source>
        <dbReference type="ARBA" id="ARBA00010617"/>
    </source>
</evidence>
<dbReference type="InterPro" id="IPR017972">
    <property type="entry name" value="Cyt_P450_CS"/>
</dbReference>
<dbReference type="SUPFAM" id="SSF48264">
    <property type="entry name" value="Cytochrome P450"/>
    <property type="match status" value="1"/>
</dbReference>
<dbReference type="Pfam" id="PF00067">
    <property type="entry name" value="p450"/>
    <property type="match status" value="2"/>
</dbReference>
<dbReference type="EMBL" id="CP127294">
    <property type="protein sequence ID" value="WIX82063.1"/>
    <property type="molecule type" value="Genomic_DNA"/>
</dbReference>
<evidence type="ECO:0000256" key="1">
    <source>
        <dbReference type="ARBA" id="ARBA00004660"/>
    </source>
</evidence>
<comment type="pathway">
    <text evidence="1">Antibiotic biosynthesis; vancomycin biosynthesis.</text>
</comment>
<dbReference type="GO" id="GO:0004497">
    <property type="term" value="F:monooxygenase activity"/>
    <property type="evidence" value="ECO:0007669"/>
    <property type="project" value="UniProtKB-KW"/>
</dbReference>
<dbReference type="FunFam" id="1.10.630.10:FF:000018">
    <property type="entry name" value="Cytochrome P450 monooxygenase"/>
    <property type="match status" value="1"/>
</dbReference>
<evidence type="ECO:0000256" key="8">
    <source>
        <dbReference type="ARBA" id="ARBA00055433"/>
    </source>
</evidence>
<evidence type="ECO:0000256" key="3">
    <source>
        <dbReference type="ARBA" id="ARBA00022617"/>
    </source>
</evidence>
<evidence type="ECO:0000256" key="7">
    <source>
        <dbReference type="ARBA" id="ARBA00023033"/>
    </source>
</evidence>
<dbReference type="Proteomes" id="UP001236014">
    <property type="component" value="Chromosome"/>
</dbReference>
<keyword evidence="11" id="KW-1185">Reference proteome</keyword>
<organism evidence="10 11">
    <name type="scientific">Amycolatopsis carbonis</name>
    <dbReference type="NCBI Taxonomy" id="715471"/>
    <lineage>
        <taxon>Bacteria</taxon>
        <taxon>Bacillati</taxon>
        <taxon>Actinomycetota</taxon>
        <taxon>Actinomycetes</taxon>
        <taxon>Pseudonocardiales</taxon>
        <taxon>Pseudonocardiaceae</taxon>
        <taxon>Amycolatopsis</taxon>
    </lineage>
</organism>
<keyword evidence="5 9" id="KW-0560">Oxidoreductase</keyword>
<comment type="similarity">
    <text evidence="2 9">Belongs to the cytochrome P450 family.</text>
</comment>
<evidence type="ECO:0000256" key="6">
    <source>
        <dbReference type="ARBA" id="ARBA00023004"/>
    </source>
</evidence>
<evidence type="ECO:0000313" key="11">
    <source>
        <dbReference type="Proteomes" id="UP001236014"/>
    </source>
</evidence>